<dbReference type="SUPFAM" id="SSF56784">
    <property type="entry name" value="HAD-like"/>
    <property type="match status" value="1"/>
</dbReference>
<dbReference type="STRING" id="870435.A0A0C3IX41"/>
<dbReference type="GO" id="GO:0016791">
    <property type="term" value="F:phosphatase activity"/>
    <property type="evidence" value="ECO:0007669"/>
    <property type="project" value="InterPro"/>
</dbReference>
<dbReference type="NCBIfam" id="TIGR01489">
    <property type="entry name" value="DKMTPPase-SF"/>
    <property type="match status" value="1"/>
</dbReference>
<dbReference type="Proteomes" id="UP000054217">
    <property type="component" value="Unassembled WGS sequence"/>
</dbReference>
<gene>
    <name evidence="2" type="ORF">M404DRAFT_150259</name>
</gene>
<proteinExistence type="predicted"/>
<dbReference type="InterPro" id="IPR050849">
    <property type="entry name" value="HAD-like_hydrolase_phosphatase"/>
</dbReference>
<dbReference type="InParanoid" id="A0A0C3IX41"/>
<keyword evidence="1" id="KW-0378">Hydrolase</keyword>
<protein>
    <submittedName>
        <fullName evidence="2">Uncharacterized protein</fullName>
    </submittedName>
</protein>
<dbReference type="HOGENOM" id="CLU_058495_1_0_1"/>
<dbReference type="InterPro" id="IPR023214">
    <property type="entry name" value="HAD_sf"/>
</dbReference>
<accession>A0A0C3IX41</accession>
<keyword evidence="3" id="KW-1185">Reference proteome</keyword>
<dbReference type="FunCoup" id="A0A0C3IX41">
    <property type="interactions" value="102"/>
</dbReference>
<sequence>MTETAPKSTLPYPPVHYGKQFVVLSDWDGTITNCDSNDYMTDNLGYGKEKRRDGNLDILSGKTTFRDEFRRMLDSVSANGHTLDECKEVLKQNIKLDPGFRDFYRYCKSKDIPVVIVSSGMEPIIRSVLSALVTPEEAAEIDIISNDVDVHLDGTWSIKYRHPTSGYGHDKSQAILPYRALPEPPTLFFFGDGVSDMSAARHADVLFVKQKNDGENDLAAYCKREGIPHILFSDFGAALNTVKAIVEGSKTADAALAEGRAE</sequence>
<dbReference type="Gene3D" id="3.40.50.1000">
    <property type="entry name" value="HAD superfamily/HAD-like"/>
    <property type="match status" value="1"/>
</dbReference>
<dbReference type="AlphaFoldDB" id="A0A0C3IX41"/>
<dbReference type="InterPro" id="IPR036412">
    <property type="entry name" value="HAD-like_sf"/>
</dbReference>
<dbReference type="Pfam" id="PF12710">
    <property type="entry name" value="HAD"/>
    <property type="match status" value="1"/>
</dbReference>
<dbReference type="Gene3D" id="3.90.1470.20">
    <property type="match status" value="1"/>
</dbReference>
<dbReference type="InterPro" id="IPR006384">
    <property type="entry name" value="HAD_hydro_PyrdxlP_Pase-like"/>
</dbReference>
<evidence type="ECO:0000313" key="3">
    <source>
        <dbReference type="Proteomes" id="UP000054217"/>
    </source>
</evidence>
<dbReference type="OrthoDB" id="10014216at2759"/>
<evidence type="ECO:0000256" key="1">
    <source>
        <dbReference type="ARBA" id="ARBA00022801"/>
    </source>
</evidence>
<dbReference type="PANTHER" id="PTHR28181:SF2">
    <property type="entry name" value="PHOSPHORIC MONOESTER HYDROLASE"/>
    <property type="match status" value="1"/>
</dbReference>
<organism evidence="2 3">
    <name type="scientific">Pisolithus tinctorius Marx 270</name>
    <dbReference type="NCBI Taxonomy" id="870435"/>
    <lineage>
        <taxon>Eukaryota</taxon>
        <taxon>Fungi</taxon>
        <taxon>Dikarya</taxon>
        <taxon>Basidiomycota</taxon>
        <taxon>Agaricomycotina</taxon>
        <taxon>Agaricomycetes</taxon>
        <taxon>Agaricomycetidae</taxon>
        <taxon>Boletales</taxon>
        <taxon>Sclerodermatineae</taxon>
        <taxon>Pisolithaceae</taxon>
        <taxon>Pisolithus</taxon>
    </lineage>
</organism>
<reference evidence="3" key="2">
    <citation type="submission" date="2015-01" db="EMBL/GenBank/DDBJ databases">
        <title>Evolutionary Origins and Diversification of the Mycorrhizal Mutualists.</title>
        <authorList>
            <consortium name="DOE Joint Genome Institute"/>
            <consortium name="Mycorrhizal Genomics Consortium"/>
            <person name="Kohler A."/>
            <person name="Kuo A."/>
            <person name="Nagy L.G."/>
            <person name="Floudas D."/>
            <person name="Copeland A."/>
            <person name="Barry K.W."/>
            <person name="Cichocki N."/>
            <person name="Veneault-Fourrey C."/>
            <person name="LaButti K."/>
            <person name="Lindquist E.A."/>
            <person name="Lipzen A."/>
            <person name="Lundell T."/>
            <person name="Morin E."/>
            <person name="Murat C."/>
            <person name="Riley R."/>
            <person name="Ohm R."/>
            <person name="Sun H."/>
            <person name="Tunlid A."/>
            <person name="Henrissat B."/>
            <person name="Grigoriev I.V."/>
            <person name="Hibbett D.S."/>
            <person name="Martin F."/>
        </authorList>
    </citation>
    <scope>NUCLEOTIDE SEQUENCE [LARGE SCALE GENOMIC DNA]</scope>
    <source>
        <strain evidence="3">Marx 270</strain>
    </source>
</reference>
<dbReference type="EMBL" id="KN831988">
    <property type="protein sequence ID" value="KIO01373.1"/>
    <property type="molecule type" value="Genomic_DNA"/>
</dbReference>
<reference evidence="2 3" key="1">
    <citation type="submission" date="2014-04" db="EMBL/GenBank/DDBJ databases">
        <authorList>
            <consortium name="DOE Joint Genome Institute"/>
            <person name="Kuo A."/>
            <person name="Kohler A."/>
            <person name="Costa M.D."/>
            <person name="Nagy L.G."/>
            <person name="Floudas D."/>
            <person name="Copeland A."/>
            <person name="Barry K.W."/>
            <person name="Cichocki N."/>
            <person name="Veneault-Fourrey C."/>
            <person name="LaButti K."/>
            <person name="Lindquist E.A."/>
            <person name="Lipzen A."/>
            <person name="Lundell T."/>
            <person name="Morin E."/>
            <person name="Murat C."/>
            <person name="Sun H."/>
            <person name="Tunlid A."/>
            <person name="Henrissat B."/>
            <person name="Grigoriev I.V."/>
            <person name="Hibbett D.S."/>
            <person name="Martin F."/>
            <person name="Nordberg H.P."/>
            <person name="Cantor M.N."/>
            <person name="Hua S.X."/>
        </authorList>
    </citation>
    <scope>NUCLEOTIDE SEQUENCE [LARGE SCALE GENOMIC DNA]</scope>
    <source>
        <strain evidence="2 3">Marx 270</strain>
    </source>
</reference>
<name>A0A0C3IX41_PISTI</name>
<dbReference type="NCBIfam" id="TIGR01488">
    <property type="entry name" value="HAD-SF-IB"/>
    <property type="match status" value="1"/>
</dbReference>
<evidence type="ECO:0000313" key="2">
    <source>
        <dbReference type="EMBL" id="KIO01373.1"/>
    </source>
</evidence>
<dbReference type="PANTHER" id="PTHR28181">
    <property type="entry name" value="UPF0655 PROTEIN YCR015C"/>
    <property type="match status" value="1"/>
</dbReference>